<dbReference type="InterPro" id="IPR016024">
    <property type="entry name" value="ARM-type_fold"/>
</dbReference>
<organism evidence="2 3">
    <name type="scientific">Mycoavidus cysteinexigens</name>
    <dbReference type="NCBI Taxonomy" id="1553431"/>
    <lineage>
        <taxon>Bacteria</taxon>
        <taxon>Pseudomonadati</taxon>
        <taxon>Pseudomonadota</taxon>
        <taxon>Betaproteobacteria</taxon>
        <taxon>Burkholderiales</taxon>
        <taxon>Burkholderiaceae</taxon>
        <taxon>Mycoavidus</taxon>
    </lineage>
</organism>
<dbReference type="Pfam" id="PF23948">
    <property type="entry name" value="ARM_5"/>
    <property type="match status" value="2"/>
</dbReference>
<sequence length="1323" mass="150000">MDKISGVFSIKSTVFSQDSNYYLQKGKECLDLAYQQQQNENFDEAKRLFVEAQETFNKILPAERTPAINQNLAQFYLTHGDRLRDLGYIEEANASYEIAHTFDSHIAHEALSRVSKFFFKCNPQLAGNYEPVENPRDIKDIHQLALCLRSVQLKSSVKQELNDLAYSVLQKFSRHKDKDLSLWREIIPLASTQDPAQCRFLLDEIYKVLADQESVLYLPALQSLAILVHNLPESSLKSTSGHLVKVLKVLIKNLECEHSKSNVEKIQLLLQATSQILDEIAKAAITGILYAQVQKPLDKILSDLTHVPELQFQAYYARQALAHIPKDDNRWRELWSQGPSVILGAPTVANVLLRSDLNETLETFDYFSEVFSGSEETANRLAELSIDMKGFDPGGAKINLATPGGVTKTRQQQWYAALQFLDICLEEGQFVQFELFARHSIYTHNAAFLLGLCQRLEQIARMHPDTEVQKGAKQFLENLLQDKAHWGGHKHIIQIAQAALLRLEKPLPVGSQCYLPVWSCFWQEPLGTQLLDEVRKGGHEQMSVVPPFWGKVESTVALQRGEHYLKAAREHRDKQEFDLALNQFNLAKSELKKAAPTNQAIEAAIATVYLERGDLHQERGRLSMREDLACAHTLFKRAHASYKKATIEPYNARETEAREKIAELKLPETPSSWRAALRVNEAIKQRFSSQPHSITSFFKQVQNSPKPSHGQVYPPVTELAQLIDTRHLAWCLQEGYLSEAQEKQFKQLARDILEAFSRTQTKGYFDLIREIVPFAAIADPELYQQLLSQTVNALSANQSILLDVSVAQGLVVIIRDRPTDLLNQVHSGDLVDVLKLFRERLDKVHKENNLLECQTLLCMASQLLDAMTYLGVSGIDREGVQAPLYATLDGLIGHSEPELAWQARYARQALVHIPNNEAVWECILRHTFNIGTGVLNIASAIKNLDVEKLESSLSRFEEAFIGVREIAMTLAQLGDAAKITVEALQKEYESVSSGLQQLNRPQGWYAALRFADLLLEENQFVALEKLARTPRYSHNEKFLQGLCQRLERVARTSEGEVQKEAKQFLESLAQDQQWGGHERVTQMAQVTLQRLDQPQPVGGQDYIPAWFPLWREPLGTQLLDEVRENARQKQVPVKLEGISQMLEYLPGLEQKMQDILEKQMQQTQSVLEQKMQQILSILEQQQAQEPLPDLASLTTLPTDLKEQKEQYLKSLEETGEIKGALAMYKAMHGQAASVGNKYFGLDDIATVFFVSNERVRQISEQLAEMKHSILPQLFELEMRQRTQLPPEENEETSVQITGWVGNILMGGSDNTSVVHFNPEALDL</sequence>
<dbReference type="SUPFAM" id="SSF48371">
    <property type="entry name" value="ARM repeat"/>
    <property type="match status" value="1"/>
</dbReference>
<dbReference type="SUPFAM" id="SSF116846">
    <property type="entry name" value="MIT domain"/>
    <property type="match status" value="1"/>
</dbReference>
<reference evidence="2 3" key="1">
    <citation type="journal article" date="2018" name="Microbes Environ.">
        <title>Comparative Genomic Insights into Endofungal Lifestyles of Two Bacterial Endosymbionts, Mycoavidus cysteinexigens and Burkholderia rhizoxinica.</title>
        <authorList>
            <person name="Sharmin D."/>
            <person name="Guo Y."/>
            <person name="Nishizawa T."/>
            <person name="Ohshima S."/>
            <person name="Sato Y."/>
            <person name="Takashima Y."/>
            <person name="Narisawa K."/>
            <person name="Ohta H."/>
        </authorList>
    </citation>
    <scope>NUCLEOTIDE SEQUENCE [LARGE SCALE GENOMIC DNA]</scope>
    <source>
        <strain evidence="2 3">B1-EB</strain>
    </source>
</reference>
<evidence type="ECO:0000313" key="3">
    <source>
        <dbReference type="Proteomes" id="UP000282597"/>
    </source>
</evidence>
<dbReference type="InterPro" id="IPR036181">
    <property type="entry name" value="MIT_dom_sf"/>
</dbReference>
<evidence type="ECO:0000259" key="1">
    <source>
        <dbReference type="Pfam" id="PF23948"/>
    </source>
</evidence>
<dbReference type="KEGG" id="mcys:MCB1EB_0666"/>
<feature type="domain" description="Arm-like repeat" evidence="1">
    <location>
        <begin position="724"/>
        <end position="1101"/>
    </location>
</feature>
<dbReference type="EMBL" id="AP018150">
    <property type="protein sequence ID" value="BBE08827.1"/>
    <property type="molecule type" value="Genomic_DNA"/>
</dbReference>
<gene>
    <name evidence="2" type="ORF">MCB1EB_0666</name>
</gene>
<feature type="domain" description="Arm-like repeat" evidence="1">
    <location>
        <begin position="135"/>
        <end position="524"/>
    </location>
</feature>
<accession>A0A2Z6ETS4</accession>
<keyword evidence="3" id="KW-1185">Reference proteome</keyword>
<dbReference type="InterPro" id="IPR056251">
    <property type="entry name" value="Arm_rpt_dom"/>
</dbReference>
<name>A0A2Z6ETS4_9BURK</name>
<proteinExistence type="predicted"/>
<dbReference type="Proteomes" id="UP000282597">
    <property type="component" value="Chromosome"/>
</dbReference>
<evidence type="ECO:0000313" key="2">
    <source>
        <dbReference type="EMBL" id="BBE08827.1"/>
    </source>
</evidence>
<protein>
    <recommendedName>
        <fullName evidence="1">Arm-like repeat domain-containing protein</fullName>
    </recommendedName>
</protein>